<evidence type="ECO:0000256" key="1">
    <source>
        <dbReference type="ARBA" id="ARBA00009080"/>
    </source>
</evidence>
<dbReference type="InterPro" id="IPR008927">
    <property type="entry name" value="6-PGluconate_DH-like_C_sf"/>
</dbReference>
<dbReference type="GO" id="GO:0016491">
    <property type="term" value="F:oxidoreductase activity"/>
    <property type="evidence" value="ECO:0007669"/>
    <property type="project" value="UniProtKB-KW"/>
</dbReference>
<dbReference type="InterPro" id="IPR002204">
    <property type="entry name" value="3-OH-isobutyrate_DH-rel_CS"/>
</dbReference>
<keyword evidence="2 6" id="KW-0560">Oxidoreductase</keyword>
<keyword evidence="7" id="KW-1185">Reference proteome</keyword>
<evidence type="ECO:0000313" key="6">
    <source>
        <dbReference type="EMBL" id="MDT0617087.1"/>
    </source>
</evidence>
<evidence type="ECO:0000313" key="7">
    <source>
        <dbReference type="Proteomes" id="UP001259982"/>
    </source>
</evidence>
<dbReference type="EC" id="1.1.-.-" evidence="6"/>
<dbReference type="Pfam" id="PF14833">
    <property type="entry name" value="NAD_binding_11"/>
    <property type="match status" value="1"/>
</dbReference>
<sequence>MQAGFIGLGAMGYAMAANLHRAGLLRAVYNRGAEPRERFTSEHGISALADIGELAGLCDVIVTCVSADADVLTVVDAILPAMQPGTIVIDCSTVASDTAREAASQVSAQGGAFLDAPVSGGTEGAANGTLAMMVGGDEDAFERARPALEAMGQRIVHMGDAGSGQATKAVNQVMAAGINQAVTEALSFATALNLPLDKVIEVVGSGAAGNWFVQNRGPTMVRGEYTGFGFKVALHHKDLAICQHMAETRGGQLPLAERTLADYERLIADDHGDEDISALFRLKRKLF</sequence>
<dbReference type="PANTHER" id="PTHR43060:SF15">
    <property type="entry name" value="3-HYDROXYISOBUTYRATE DEHYDROGENASE-LIKE 1, MITOCHONDRIAL-RELATED"/>
    <property type="match status" value="1"/>
</dbReference>
<accession>A0ABU3B5H2</accession>
<dbReference type="InterPro" id="IPR029154">
    <property type="entry name" value="HIBADH-like_NADP-bd"/>
</dbReference>
<feature type="domain" description="3-hydroxyisobutyrate dehydrogenase-like NAD-binding" evidence="5">
    <location>
        <begin position="162"/>
        <end position="282"/>
    </location>
</feature>
<comment type="similarity">
    <text evidence="1">Belongs to the HIBADH-related family.</text>
</comment>
<dbReference type="SUPFAM" id="SSF48179">
    <property type="entry name" value="6-phosphogluconate dehydrogenase C-terminal domain-like"/>
    <property type="match status" value="1"/>
</dbReference>
<keyword evidence="3" id="KW-0520">NAD</keyword>
<dbReference type="InterPro" id="IPR036291">
    <property type="entry name" value="NAD(P)-bd_dom_sf"/>
</dbReference>
<gene>
    <name evidence="6" type="ORF">RM531_01225</name>
</gene>
<feature type="domain" description="6-phosphogluconate dehydrogenase NADP-binding" evidence="4">
    <location>
        <begin position="3"/>
        <end position="159"/>
    </location>
</feature>
<evidence type="ECO:0000256" key="2">
    <source>
        <dbReference type="ARBA" id="ARBA00023002"/>
    </source>
</evidence>
<dbReference type="InterPro" id="IPR015815">
    <property type="entry name" value="HIBADH-related"/>
</dbReference>
<evidence type="ECO:0000259" key="4">
    <source>
        <dbReference type="Pfam" id="PF03446"/>
    </source>
</evidence>
<name>A0ABU3B5H2_9GAMM</name>
<dbReference type="Pfam" id="PF03446">
    <property type="entry name" value="NAD_binding_2"/>
    <property type="match status" value="1"/>
</dbReference>
<comment type="caution">
    <text evidence="6">The sequence shown here is derived from an EMBL/GenBank/DDBJ whole genome shotgun (WGS) entry which is preliminary data.</text>
</comment>
<protein>
    <submittedName>
        <fullName evidence="6">NAD(P)-dependent oxidoreductase</fullName>
        <ecNumber evidence="6">1.1.-.-</ecNumber>
    </submittedName>
</protein>
<evidence type="ECO:0000259" key="5">
    <source>
        <dbReference type="Pfam" id="PF14833"/>
    </source>
</evidence>
<dbReference type="InterPro" id="IPR013328">
    <property type="entry name" value="6PGD_dom2"/>
</dbReference>
<dbReference type="PANTHER" id="PTHR43060">
    <property type="entry name" value="3-HYDROXYISOBUTYRATE DEHYDROGENASE-LIKE 1, MITOCHONDRIAL-RELATED"/>
    <property type="match status" value="1"/>
</dbReference>
<dbReference type="Gene3D" id="1.10.1040.10">
    <property type="entry name" value="N-(1-d-carboxylethyl)-l-norvaline Dehydrogenase, domain 2"/>
    <property type="match status" value="1"/>
</dbReference>
<dbReference type="PIRSF" id="PIRSF000103">
    <property type="entry name" value="HIBADH"/>
    <property type="match status" value="1"/>
</dbReference>
<dbReference type="Proteomes" id="UP001259982">
    <property type="component" value="Unassembled WGS sequence"/>
</dbReference>
<evidence type="ECO:0000256" key="3">
    <source>
        <dbReference type="ARBA" id="ARBA00023027"/>
    </source>
</evidence>
<dbReference type="Gene3D" id="3.40.50.720">
    <property type="entry name" value="NAD(P)-binding Rossmann-like Domain"/>
    <property type="match status" value="1"/>
</dbReference>
<dbReference type="EMBL" id="JAVRHY010000001">
    <property type="protein sequence ID" value="MDT0617087.1"/>
    <property type="molecule type" value="Genomic_DNA"/>
</dbReference>
<dbReference type="SUPFAM" id="SSF51735">
    <property type="entry name" value="NAD(P)-binding Rossmann-fold domains"/>
    <property type="match status" value="1"/>
</dbReference>
<organism evidence="6 7">
    <name type="scientific">Spectribacter acetivorans</name>
    <dbReference type="NCBI Taxonomy" id="3075603"/>
    <lineage>
        <taxon>Bacteria</taxon>
        <taxon>Pseudomonadati</taxon>
        <taxon>Pseudomonadota</taxon>
        <taxon>Gammaproteobacteria</taxon>
        <taxon>Salinisphaerales</taxon>
        <taxon>Salinisphaeraceae</taxon>
        <taxon>Spectribacter</taxon>
    </lineage>
</organism>
<reference evidence="6 7" key="1">
    <citation type="submission" date="2023-09" db="EMBL/GenBank/DDBJ databases">
        <authorList>
            <person name="Rey-Velasco X."/>
        </authorList>
    </citation>
    <scope>NUCLEOTIDE SEQUENCE [LARGE SCALE GENOMIC DNA]</scope>
    <source>
        <strain evidence="6 7">P385</strain>
    </source>
</reference>
<dbReference type="InterPro" id="IPR006115">
    <property type="entry name" value="6PGDH_NADP-bd"/>
</dbReference>
<dbReference type="RefSeq" id="WP_311656680.1">
    <property type="nucleotide sequence ID" value="NZ_JAVRHY010000001.1"/>
</dbReference>
<dbReference type="PROSITE" id="PS00895">
    <property type="entry name" value="3_HYDROXYISOBUT_DH"/>
    <property type="match status" value="1"/>
</dbReference>
<proteinExistence type="inferred from homology"/>